<name>A0ACC0NLK0_RHOML</name>
<proteinExistence type="predicted"/>
<dbReference type="EMBL" id="CM046392">
    <property type="protein sequence ID" value="KAI8553373.1"/>
    <property type="molecule type" value="Genomic_DNA"/>
</dbReference>
<keyword evidence="2" id="KW-1185">Reference proteome</keyword>
<gene>
    <name evidence="1" type="ORF">RHMOL_Rhmol05G0010500</name>
</gene>
<evidence type="ECO:0000313" key="2">
    <source>
        <dbReference type="Proteomes" id="UP001062846"/>
    </source>
</evidence>
<protein>
    <submittedName>
        <fullName evidence="1">Uncharacterized protein</fullName>
    </submittedName>
</protein>
<sequence length="297" mass="34176">MGRRPCCAKEGLNRGKWTVREDKILINYVNTHGEGKWRDLPLRAGVVETRRFHVIDLGLKRCGKSCRLRWLNYLRPDIKRGDISHEEEELIIKLHKLLGNRWSLIAGRLPGRTDNEIKNYWNTKLSKSAEHRRTENSMKKHKKSKDQKSPAIKLPTGTEQHNVIRTKAVRCTKPVAPQQPNDPADNKNEAIPTSNPIDSPNSISPLLVDQDDSSNFLTDFDINDLLISDVLNDKFHQESNDSDFRLSGFEDLQRNSTDEMIMQESWKDGDHPLQPQDALELKTLASFFESEEGWSTR</sequence>
<comment type="caution">
    <text evidence="1">The sequence shown here is derived from an EMBL/GenBank/DDBJ whole genome shotgun (WGS) entry which is preliminary data.</text>
</comment>
<accession>A0ACC0NLK0</accession>
<dbReference type="Proteomes" id="UP001062846">
    <property type="component" value="Chromosome 5"/>
</dbReference>
<reference evidence="1" key="1">
    <citation type="submission" date="2022-02" db="EMBL/GenBank/DDBJ databases">
        <title>Plant Genome Project.</title>
        <authorList>
            <person name="Zhang R.-G."/>
        </authorList>
    </citation>
    <scope>NUCLEOTIDE SEQUENCE</scope>
    <source>
        <strain evidence="1">AT1</strain>
    </source>
</reference>
<organism evidence="1 2">
    <name type="scientific">Rhododendron molle</name>
    <name type="common">Chinese azalea</name>
    <name type="synonym">Azalea mollis</name>
    <dbReference type="NCBI Taxonomy" id="49168"/>
    <lineage>
        <taxon>Eukaryota</taxon>
        <taxon>Viridiplantae</taxon>
        <taxon>Streptophyta</taxon>
        <taxon>Embryophyta</taxon>
        <taxon>Tracheophyta</taxon>
        <taxon>Spermatophyta</taxon>
        <taxon>Magnoliopsida</taxon>
        <taxon>eudicotyledons</taxon>
        <taxon>Gunneridae</taxon>
        <taxon>Pentapetalae</taxon>
        <taxon>asterids</taxon>
        <taxon>Ericales</taxon>
        <taxon>Ericaceae</taxon>
        <taxon>Ericoideae</taxon>
        <taxon>Rhodoreae</taxon>
        <taxon>Rhododendron</taxon>
    </lineage>
</organism>
<evidence type="ECO:0000313" key="1">
    <source>
        <dbReference type="EMBL" id="KAI8553373.1"/>
    </source>
</evidence>